<evidence type="ECO:0000313" key="3">
    <source>
        <dbReference type="Proteomes" id="UP000257109"/>
    </source>
</evidence>
<dbReference type="PROSITE" id="PS50994">
    <property type="entry name" value="INTEGRASE"/>
    <property type="match status" value="1"/>
</dbReference>
<evidence type="ECO:0000313" key="2">
    <source>
        <dbReference type="EMBL" id="RDX86339.1"/>
    </source>
</evidence>
<feature type="non-terminal residue" evidence="2">
    <location>
        <position position="1"/>
    </location>
</feature>
<dbReference type="PANTHER" id="PTHR48475:SF1">
    <property type="entry name" value="RNASE H TYPE-1 DOMAIN-CONTAINING PROTEIN"/>
    <property type="match status" value="1"/>
</dbReference>
<dbReference type="InterPro" id="IPR012337">
    <property type="entry name" value="RNaseH-like_sf"/>
</dbReference>
<dbReference type="SUPFAM" id="SSF53098">
    <property type="entry name" value="Ribonuclease H-like"/>
    <property type="match status" value="1"/>
</dbReference>
<dbReference type="EMBL" id="QJKJ01006543">
    <property type="protein sequence ID" value="RDX86339.1"/>
    <property type="molecule type" value="Genomic_DNA"/>
</dbReference>
<keyword evidence="3" id="KW-1185">Reference proteome</keyword>
<evidence type="ECO:0000259" key="1">
    <source>
        <dbReference type="PROSITE" id="PS50994"/>
    </source>
</evidence>
<gene>
    <name evidence="2" type="primary">GIN1</name>
    <name evidence="2" type="ORF">CR513_32338</name>
</gene>
<feature type="domain" description="Integrase catalytic" evidence="1">
    <location>
        <begin position="142"/>
        <end position="233"/>
    </location>
</feature>
<dbReference type="InterPro" id="IPR041588">
    <property type="entry name" value="Integrase_H2C2"/>
</dbReference>
<dbReference type="PANTHER" id="PTHR48475">
    <property type="entry name" value="RIBONUCLEASE H"/>
    <property type="match status" value="1"/>
</dbReference>
<dbReference type="InterPro" id="IPR036397">
    <property type="entry name" value="RNaseH_sf"/>
</dbReference>
<dbReference type="Pfam" id="PF17921">
    <property type="entry name" value="Integrase_H2C2"/>
    <property type="match status" value="1"/>
</dbReference>
<proteinExistence type="predicted"/>
<accession>A0A371G6Z8</accession>
<dbReference type="GO" id="GO:0015074">
    <property type="term" value="P:DNA integration"/>
    <property type="evidence" value="ECO:0007669"/>
    <property type="project" value="InterPro"/>
</dbReference>
<dbReference type="Proteomes" id="UP000257109">
    <property type="component" value="Unassembled WGS sequence"/>
</dbReference>
<name>A0A371G6Z8_MUCPR</name>
<dbReference type="Gene3D" id="1.10.340.70">
    <property type="match status" value="1"/>
</dbReference>
<protein>
    <submittedName>
        <fullName evidence="2">Gypsy retrotransposon integrase-like protein 1</fullName>
    </submittedName>
</protein>
<comment type="caution">
    <text evidence="2">The sequence shown here is derived from an EMBL/GenBank/DDBJ whole genome shotgun (WGS) entry which is preliminary data.</text>
</comment>
<reference evidence="2" key="1">
    <citation type="submission" date="2018-05" db="EMBL/GenBank/DDBJ databases">
        <title>Draft genome of Mucuna pruriens seed.</title>
        <authorList>
            <person name="Nnadi N.E."/>
            <person name="Vos R."/>
            <person name="Hasami M.H."/>
            <person name="Devisetty U.K."/>
            <person name="Aguiy J.C."/>
        </authorList>
    </citation>
    <scope>NUCLEOTIDE SEQUENCE [LARGE SCALE GENOMIC DNA]</scope>
    <source>
        <strain evidence="2">JCA_2017</strain>
    </source>
</reference>
<dbReference type="Gene3D" id="3.30.420.10">
    <property type="entry name" value="Ribonuclease H-like superfamily/Ribonuclease H"/>
    <property type="match status" value="1"/>
</dbReference>
<dbReference type="AlphaFoldDB" id="A0A371G6Z8"/>
<organism evidence="2 3">
    <name type="scientific">Mucuna pruriens</name>
    <name type="common">Velvet bean</name>
    <name type="synonym">Dolichos pruriens</name>
    <dbReference type="NCBI Taxonomy" id="157652"/>
    <lineage>
        <taxon>Eukaryota</taxon>
        <taxon>Viridiplantae</taxon>
        <taxon>Streptophyta</taxon>
        <taxon>Embryophyta</taxon>
        <taxon>Tracheophyta</taxon>
        <taxon>Spermatophyta</taxon>
        <taxon>Magnoliopsida</taxon>
        <taxon>eudicotyledons</taxon>
        <taxon>Gunneridae</taxon>
        <taxon>Pentapetalae</taxon>
        <taxon>rosids</taxon>
        <taxon>fabids</taxon>
        <taxon>Fabales</taxon>
        <taxon>Fabaceae</taxon>
        <taxon>Papilionoideae</taxon>
        <taxon>50 kb inversion clade</taxon>
        <taxon>NPAAA clade</taxon>
        <taxon>indigoferoid/millettioid clade</taxon>
        <taxon>Phaseoleae</taxon>
        <taxon>Mucuna</taxon>
    </lineage>
</organism>
<dbReference type="InterPro" id="IPR001584">
    <property type="entry name" value="Integrase_cat-core"/>
</dbReference>
<dbReference type="GO" id="GO:0003676">
    <property type="term" value="F:nucleic acid binding"/>
    <property type="evidence" value="ECO:0007669"/>
    <property type="project" value="InterPro"/>
</dbReference>
<sequence>MTIHVRQQPRMAYCQYLSCEIAETDLEPWYLNIKRYLEEGEYPKGASENSKKTLRRLASGFLLSGTVLYKRNTDMTLLRIMEEFHEGTFGTHANGHALARKILRARYYWTRMEFDCHEHVKKCTKCQAYADHIHVAPSALHTLTSPWSFSMWGVDVIRPIEPKASNGHRFLLVAIDYFIKWVEATSYSVVTRSVVVKFIKKNIICRYGLSAHIITNNNTNLNNKMMTELCEKF</sequence>
<dbReference type="OrthoDB" id="2016337at2759"/>